<proteinExistence type="predicted"/>
<dbReference type="Proteomes" id="UP000015241">
    <property type="component" value="Unassembled WGS sequence"/>
</dbReference>
<organism evidence="2 3">
    <name type="scientific">Fomitopsis schrenkii</name>
    <name type="common">Brown rot fungus</name>
    <dbReference type="NCBI Taxonomy" id="2126942"/>
    <lineage>
        <taxon>Eukaryota</taxon>
        <taxon>Fungi</taxon>
        <taxon>Dikarya</taxon>
        <taxon>Basidiomycota</taxon>
        <taxon>Agaricomycotina</taxon>
        <taxon>Agaricomycetes</taxon>
        <taxon>Polyporales</taxon>
        <taxon>Fomitopsis</taxon>
    </lineage>
</organism>
<sequence length="216" mass="24348">MEDHVGAGRGSYIWGRSVHNVRIERMWVDVTAQVSSKWESFFTALELNHGLNINNMDHVILLHHLFLPMINKEMDAFAAGWNFHTISGVNRSPADMFGWDMCIHGVRGGQLAQQHNHLTPQELELYGVDYEGLMDDTLLQSREQNNTDNEGTSSFLGRIPPPDRINTITVETDDANWPDEVIFGLKALKDASQGHADDQILYESCDDVNTVVVELS</sequence>
<dbReference type="AlphaFoldDB" id="S8DMK0"/>
<dbReference type="STRING" id="743788.S8DMK0"/>
<dbReference type="InParanoid" id="S8DMK0"/>
<dbReference type="Pfam" id="PF24764">
    <property type="entry name" value="rva_4"/>
    <property type="match status" value="1"/>
</dbReference>
<name>S8DMK0_FOMSC</name>
<reference evidence="2 3" key="1">
    <citation type="journal article" date="2012" name="Science">
        <title>The Paleozoic origin of enzymatic lignin decomposition reconstructed from 31 fungal genomes.</title>
        <authorList>
            <person name="Floudas D."/>
            <person name="Binder M."/>
            <person name="Riley R."/>
            <person name="Barry K."/>
            <person name="Blanchette R.A."/>
            <person name="Henrissat B."/>
            <person name="Martinez A.T."/>
            <person name="Otillar R."/>
            <person name="Spatafora J.W."/>
            <person name="Yadav J.S."/>
            <person name="Aerts A."/>
            <person name="Benoit I."/>
            <person name="Boyd A."/>
            <person name="Carlson A."/>
            <person name="Copeland A."/>
            <person name="Coutinho P.M."/>
            <person name="de Vries R.P."/>
            <person name="Ferreira P."/>
            <person name="Findley K."/>
            <person name="Foster B."/>
            <person name="Gaskell J."/>
            <person name="Glotzer D."/>
            <person name="Gorecki P."/>
            <person name="Heitman J."/>
            <person name="Hesse C."/>
            <person name="Hori C."/>
            <person name="Igarashi K."/>
            <person name="Jurgens J.A."/>
            <person name="Kallen N."/>
            <person name="Kersten P."/>
            <person name="Kohler A."/>
            <person name="Kuees U."/>
            <person name="Kumar T.K.A."/>
            <person name="Kuo A."/>
            <person name="LaButti K."/>
            <person name="Larrondo L.F."/>
            <person name="Lindquist E."/>
            <person name="Ling A."/>
            <person name="Lombard V."/>
            <person name="Lucas S."/>
            <person name="Lundell T."/>
            <person name="Martin R."/>
            <person name="McLaughlin D.J."/>
            <person name="Morgenstern I."/>
            <person name="Morin E."/>
            <person name="Murat C."/>
            <person name="Nagy L.G."/>
            <person name="Nolan M."/>
            <person name="Ohm R.A."/>
            <person name="Patyshakuliyeva A."/>
            <person name="Rokas A."/>
            <person name="Ruiz-Duenas F.J."/>
            <person name="Sabat G."/>
            <person name="Salamov A."/>
            <person name="Samejima M."/>
            <person name="Schmutz J."/>
            <person name="Slot J.C."/>
            <person name="St John F."/>
            <person name="Stenlid J."/>
            <person name="Sun H."/>
            <person name="Sun S."/>
            <person name="Syed K."/>
            <person name="Tsang A."/>
            <person name="Wiebenga A."/>
            <person name="Young D."/>
            <person name="Pisabarro A."/>
            <person name="Eastwood D.C."/>
            <person name="Martin F."/>
            <person name="Cullen D."/>
            <person name="Grigoriev I.V."/>
            <person name="Hibbett D.S."/>
        </authorList>
    </citation>
    <scope>NUCLEOTIDE SEQUENCE</scope>
    <source>
        <strain evidence="3">FP-58527</strain>
    </source>
</reference>
<accession>S8DMK0</accession>
<evidence type="ECO:0000313" key="3">
    <source>
        <dbReference type="Proteomes" id="UP000015241"/>
    </source>
</evidence>
<dbReference type="eggNOG" id="ENOG502QSMG">
    <property type="taxonomic scope" value="Eukaryota"/>
</dbReference>
<dbReference type="InterPro" id="IPR058913">
    <property type="entry name" value="Integrase_dom_put"/>
</dbReference>
<dbReference type="PANTHER" id="PTHR46791">
    <property type="entry name" value="EXPRESSED PROTEIN"/>
    <property type="match status" value="1"/>
</dbReference>
<evidence type="ECO:0000259" key="1">
    <source>
        <dbReference type="Pfam" id="PF24764"/>
    </source>
</evidence>
<dbReference type="PANTHER" id="PTHR46791:SF11">
    <property type="entry name" value="INTEGRASE CATALYTIC DOMAIN-CONTAINING PROTEIN"/>
    <property type="match status" value="1"/>
</dbReference>
<dbReference type="EMBL" id="KE504473">
    <property type="protein sequence ID" value="EPS92568.1"/>
    <property type="molecule type" value="Genomic_DNA"/>
</dbReference>
<feature type="domain" description="Integrase core" evidence="1">
    <location>
        <begin position="1"/>
        <end position="98"/>
    </location>
</feature>
<gene>
    <name evidence="2" type="ORF">FOMPIDRAFT_1056746</name>
</gene>
<protein>
    <recommendedName>
        <fullName evidence="1">Integrase core domain-containing protein</fullName>
    </recommendedName>
</protein>
<evidence type="ECO:0000313" key="2">
    <source>
        <dbReference type="EMBL" id="EPS92568.1"/>
    </source>
</evidence>
<dbReference type="HOGENOM" id="CLU_111205_0_0_1"/>
<dbReference type="OrthoDB" id="3252187at2759"/>
<keyword evidence="3" id="KW-1185">Reference proteome</keyword>